<feature type="compositionally biased region" description="Basic and acidic residues" evidence="11">
    <location>
        <begin position="1385"/>
        <end position="1413"/>
    </location>
</feature>
<dbReference type="GO" id="GO:0005759">
    <property type="term" value="C:mitochondrial matrix"/>
    <property type="evidence" value="ECO:0007669"/>
    <property type="project" value="UniProtKB-SubCell"/>
</dbReference>
<comment type="similarity">
    <text evidence="3">Belongs to the ETF alpha-subunit/FixB family.</text>
</comment>
<dbReference type="GO" id="GO:0050660">
    <property type="term" value="F:flavin adenine dinucleotide binding"/>
    <property type="evidence" value="ECO:0007669"/>
    <property type="project" value="InterPro"/>
</dbReference>
<dbReference type="InterPro" id="IPR014729">
    <property type="entry name" value="Rossmann-like_a/b/a_fold"/>
</dbReference>
<feature type="domain" description="PSP proline-rich" evidence="12">
    <location>
        <begin position="169"/>
        <end position="222"/>
    </location>
</feature>
<dbReference type="FunFam" id="3.40.50.620:FF:000041">
    <property type="entry name" value="Electron transfer flavoprotein alpha subunit"/>
    <property type="match status" value="1"/>
</dbReference>
<evidence type="ECO:0000256" key="9">
    <source>
        <dbReference type="ARBA" id="ARBA00022982"/>
    </source>
</evidence>
<dbReference type="EMBL" id="CAJVPI010000292">
    <property type="protein sequence ID" value="CAG8514561.1"/>
    <property type="molecule type" value="Genomic_DNA"/>
</dbReference>
<dbReference type="Gene3D" id="1.25.40.10">
    <property type="entry name" value="Tetratricopeptide repeat domain"/>
    <property type="match status" value="2"/>
</dbReference>
<name>A0A9N9F7F1_9GLOM</name>
<evidence type="ECO:0000259" key="12">
    <source>
        <dbReference type="SMART" id="SM00581"/>
    </source>
</evidence>
<comment type="function">
    <text evidence="10">The electron transfer flavoprotein serves as a specific electron acceptor for several dehydrogenases, including five acyl-CoA dehydrogenases, glutaryl-CoA and sarcosine dehydrogenase. It transfers the electrons to the main mitochondrial respiratory chain via ETF-ubiquinone oxidoreductase (ETF dehydrogenase).</text>
</comment>
<reference evidence="14" key="1">
    <citation type="submission" date="2021-06" db="EMBL/GenBank/DDBJ databases">
        <authorList>
            <person name="Kallberg Y."/>
            <person name="Tangrot J."/>
            <person name="Rosling A."/>
        </authorList>
    </citation>
    <scope>NUCLEOTIDE SEQUENCE</scope>
    <source>
        <strain evidence="14">BR232B</strain>
    </source>
</reference>
<evidence type="ECO:0000259" key="13">
    <source>
        <dbReference type="SMART" id="SM00893"/>
    </source>
</evidence>
<dbReference type="SUPFAM" id="SSF52467">
    <property type="entry name" value="DHS-like NAD/FAD-binding domain"/>
    <property type="match status" value="1"/>
</dbReference>
<dbReference type="InterPro" id="IPR006568">
    <property type="entry name" value="PSP_pro-rich"/>
</dbReference>
<dbReference type="InterPro" id="IPR001308">
    <property type="entry name" value="ETF_a/FixB"/>
</dbReference>
<evidence type="ECO:0000256" key="6">
    <source>
        <dbReference type="ARBA" id="ARBA00022448"/>
    </source>
</evidence>
<evidence type="ECO:0000256" key="10">
    <source>
        <dbReference type="ARBA" id="ARBA00025416"/>
    </source>
</evidence>
<dbReference type="SMART" id="SM00581">
    <property type="entry name" value="PSP"/>
    <property type="match status" value="1"/>
</dbReference>
<evidence type="ECO:0000256" key="3">
    <source>
        <dbReference type="ARBA" id="ARBA00005817"/>
    </source>
</evidence>
<keyword evidence="9" id="KW-0249">Electron transport</keyword>
<evidence type="ECO:0000256" key="11">
    <source>
        <dbReference type="SAM" id="MobiDB-lite"/>
    </source>
</evidence>
<evidence type="ECO:0000256" key="8">
    <source>
        <dbReference type="ARBA" id="ARBA00022827"/>
    </source>
</evidence>
<dbReference type="Gene3D" id="3.40.50.620">
    <property type="entry name" value="HUPs"/>
    <property type="match status" value="1"/>
</dbReference>
<evidence type="ECO:0000256" key="1">
    <source>
        <dbReference type="ARBA" id="ARBA00001974"/>
    </source>
</evidence>
<dbReference type="InterPro" id="IPR014731">
    <property type="entry name" value="ETF_asu_C"/>
</dbReference>
<evidence type="ECO:0000313" key="15">
    <source>
        <dbReference type="Proteomes" id="UP000789739"/>
    </source>
</evidence>
<dbReference type="Pfam" id="PF04046">
    <property type="entry name" value="PSP"/>
    <property type="match status" value="1"/>
</dbReference>
<dbReference type="Gene3D" id="3.40.50.1220">
    <property type="entry name" value="TPP-binding domain"/>
    <property type="match status" value="1"/>
</dbReference>
<feature type="domain" description="Electron transfer flavoprotein alpha/beta-subunit N-terminal" evidence="13">
    <location>
        <begin position="345"/>
        <end position="526"/>
    </location>
</feature>
<gene>
    <name evidence="14" type="ORF">PBRASI_LOCUS3295</name>
</gene>
<dbReference type="PANTHER" id="PTHR43153">
    <property type="entry name" value="ELECTRON TRANSFER FLAVOPROTEIN ALPHA"/>
    <property type="match status" value="1"/>
</dbReference>
<dbReference type="Pfam" id="PF00766">
    <property type="entry name" value="ETF_alpha"/>
    <property type="match status" value="1"/>
</dbReference>
<keyword evidence="7" id="KW-0285">Flavoprotein</keyword>
<dbReference type="FunFam" id="3.40.50.1220:FF:000001">
    <property type="entry name" value="Electron transfer flavoprotein, alpha subunit"/>
    <property type="match status" value="1"/>
</dbReference>
<protein>
    <recommendedName>
        <fullName evidence="5">Probable electron transfer flavoprotein subunit alpha, mitochondrial</fullName>
    </recommendedName>
</protein>
<keyword evidence="15" id="KW-1185">Reference proteome</keyword>
<comment type="subcellular location">
    <subcellularLocation>
        <location evidence="2">Mitochondrion matrix</location>
    </subcellularLocation>
</comment>
<dbReference type="SMART" id="SM00893">
    <property type="entry name" value="ETF"/>
    <property type="match status" value="1"/>
</dbReference>
<comment type="caution">
    <text evidence="14">The sequence shown here is derived from an EMBL/GenBank/DDBJ whole genome shotgun (WGS) entry which is preliminary data.</text>
</comment>
<dbReference type="Pfam" id="PF01012">
    <property type="entry name" value="ETF"/>
    <property type="match status" value="1"/>
</dbReference>
<comment type="subunit">
    <text evidence="4">Heterodimer of an alpha and a beta subunit.</text>
</comment>
<evidence type="ECO:0000256" key="7">
    <source>
        <dbReference type="ARBA" id="ARBA00022630"/>
    </source>
</evidence>
<dbReference type="InterPro" id="IPR029035">
    <property type="entry name" value="DHS-like_NAD/FAD-binding_dom"/>
</dbReference>
<dbReference type="InterPro" id="IPR011990">
    <property type="entry name" value="TPR-like_helical_dom_sf"/>
</dbReference>
<dbReference type="InterPro" id="IPR033947">
    <property type="entry name" value="ETF_alpha_N"/>
</dbReference>
<dbReference type="InterPro" id="IPR018206">
    <property type="entry name" value="ETF_asu_C_CS"/>
</dbReference>
<keyword evidence="8" id="KW-0274">FAD</keyword>
<comment type="cofactor">
    <cofactor evidence="1">
        <name>FAD</name>
        <dbReference type="ChEBI" id="CHEBI:57692"/>
    </cofactor>
</comment>
<evidence type="ECO:0000256" key="5">
    <source>
        <dbReference type="ARBA" id="ARBA00020656"/>
    </source>
</evidence>
<evidence type="ECO:0000256" key="2">
    <source>
        <dbReference type="ARBA" id="ARBA00004305"/>
    </source>
</evidence>
<dbReference type="GO" id="GO:0009055">
    <property type="term" value="F:electron transfer activity"/>
    <property type="evidence" value="ECO:0007669"/>
    <property type="project" value="InterPro"/>
</dbReference>
<evidence type="ECO:0000313" key="14">
    <source>
        <dbReference type="EMBL" id="CAG8514561.1"/>
    </source>
</evidence>
<organism evidence="14 15">
    <name type="scientific">Paraglomus brasilianum</name>
    <dbReference type="NCBI Taxonomy" id="144538"/>
    <lineage>
        <taxon>Eukaryota</taxon>
        <taxon>Fungi</taxon>
        <taxon>Fungi incertae sedis</taxon>
        <taxon>Mucoromycota</taxon>
        <taxon>Glomeromycotina</taxon>
        <taxon>Glomeromycetes</taxon>
        <taxon>Paraglomerales</taxon>
        <taxon>Paraglomeraceae</taxon>
        <taxon>Paraglomus</taxon>
    </lineage>
</organism>
<dbReference type="GO" id="GO:0033539">
    <property type="term" value="P:fatty acid beta-oxidation using acyl-CoA dehydrogenase"/>
    <property type="evidence" value="ECO:0007669"/>
    <property type="project" value="TreeGrafter"/>
</dbReference>
<dbReference type="OrthoDB" id="1715808at2759"/>
<accession>A0A9N9F7F1</accession>
<evidence type="ECO:0000256" key="4">
    <source>
        <dbReference type="ARBA" id="ARBA00011355"/>
    </source>
</evidence>
<sequence length="1588" mass="178950">MSGKLEVSPVSQLKSSEHVIRHKASPLRRFSPYKSLLPKRPHSNADQCENKIGLGFTVDRKKRNGENLANVPRYQRQIKDILGPQEHHTDTETDPDETNQLKQADSSEIIILTRYCFNCKSKSHSFKSCPEPHSPTRINQNRTEFDLKNPMPQPFHSRFHIEIERENMIDQLVPGKLSDDLKEALGMKGSGNEDIPPWYPLMRIFGYPPGYWRYEGEDPLKEAKVRRRRLYYEDGENVKLQVYGVNEHDGTSQEEKGDNIRNKNVHNLLNIEDANEGNVGETHEKHEEEQILEEGEILEGDFDVNPLEQKTTMFALRQAIASRSRVHATLPLFHRQYATAQSVSSLLLVEHKDNNIASSTFNTLTAASKLGGSITALVAGENPEQVATTIAKFPGVSKVLTAKDKAYEHGISEVYAPLVIAAQKTHSFTHLLASNSAFGKNILPRVAALLDVAQISDIIGIEGTDIFIRPIYAGNAIAKVKSNDPVKVVTVRSTAFPAAKQGDNNAPTEPASESEKPSLTEWVGEELQKSDRPELGSAPRVVSGGRALKSRENFDKLMFSLADALGAAVGASRAAVDSGYCDNALQVGQTGKVVAPDLYLAVGISGAIQHIAGMKDSKVIAAINNDAEAPILQIADFGLIADLFSAVPELTEKLKKTDYYYSGLSQSRRLASAIATTPNASDPSDIQSAKQEEFLQKLLDHISKSDLGSVASTFIQAKQQNIQPTRKVYHVVLQACAEAGDLQSALNVISQMYKEATDLSLDVYPTKKTYSYLFKVLSLSKNKKLIKQTVEKLAKDILPLEDASANVASKVKMDEDLWSALLHSLTKPLVVKSRKSAYLDQPNLENTELTEATFNLAEKFLQTVPKPYGKDTWKVVLRALGGGTSKDINVLNSVIEQIEQSGQSTIDIKSEIAWALARKQKISRAMEQLEKIKENHKYLPSTNPLVTMAAYWAEQGNIIETQKLVSEWLPLVNQMRDSRESDEPLRTKLVFALILMKAHLGALKAEVTNIEGVNEKVDVPYHRSRISGDIDKSDFFESWTRLVESFSVNDLQLPWASRQYHNMVVQFQIFANRLSEGEFPLSKAYDNIMNMRAEGIRVTQRTFLYLLEAQARTTTSSTTKKPDLSKAAEIYYLMEMYGYNTDKSKAFNSMLEASFSSSEHKSKAPEERSKILHSIFDVERMMGLNDVPHSIDTMRTLLKQLGSAGFYRAMWRRWNEMPLVGLNRNSSLYEVVFEAAAQKESEALYALNVVRYQMLREFPPVKPTFRTYRAMLKCASVCKDLGFIQDIVTEIESNIANSVNDDENIKWNLAIIDTYLHTPGLIGDGKTLAARLRLEGRVNLEYWQILMEYYGEVEHNMAMIKKVFGAFCKWRNKYAVYKYPSERKTVKKEDTGQNNNEKDGLAKTSSHDVKGKEETDEDASKFPQIIQPFPTPPLGIKDTIMINLYLKYSVQSGADDLAKDLFLSVLNCFPRGLAIDRFDLDILKEFAYFAWQDKRHDDLIWFFHNVIHRVKARNEKREKAAYKEFKSWILEYVEAFGVFVKAKEKLARKLEKEKGKRELAAPPGYESAIIGQNLRKLVWNYQIDMEYD</sequence>
<dbReference type="InterPro" id="IPR014730">
    <property type="entry name" value="ETF_a/b_N"/>
</dbReference>
<dbReference type="SUPFAM" id="SSF52402">
    <property type="entry name" value="Adenine nucleotide alpha hydrolases-like"/>
    <property type="match status" value="1"/>
</dbReference>
<dbReference type="PROSITE" id="PS00696">
    <property type="entry name" value="ETF_ALPHA"/>
    <property type="match status" value="1"/>
</dbReference>
<dbReference type="CDD" id="cd01715">
    <property type="entry name" value="ETF_alpha"/>
    <property type="match status" value="1"/>
</dbReference>
<dbReference type="PANTHER" id="PTHR43153:SF1">
    <property type="entry name" value="ELECTRON TRANSFER FLAVOPROTEIN SUBUNIT ALPHA, MITOCHONDRIAL"/>
    <property type="match status" value="1"/>
</dbReference>
<keyword evidence="6" id="KW-0813">Transport</keyword>
<feature type="region of interest" description="Disordered" evidence="11">
    <location>
        <begin position="499"/>
        <end position="538"/>
    </location>
</feature>
<proteinExistence type="inferred from homology"/>
<dbReference type="Proteomes" id="UP000789739">
    <property type="component" value="Unassembled WGS sequence"/>
</dbReference>
<feature type="region of interest" description="Disordered" evidence="11">
    <location>
        <begin position="1385"/>
        <end position="1420"/>
    </location>
</feature>